<keyword evidence="4" id="KW-0175">Coiled coil</keyword>
<dbReference type="GO" id="GO:0015631">
    <property type="term" value="F:tubulin binding"/>
    <property type="evidence" value="ECO:0007669"/>
    <property type="project" value="TreeGrafter"/>
</dbReference>
<organism evidence="5 6">
    <name type="scientific">Paramecium primaurelia</name>
    <dbReference type="NCBI Taxonomy" id="5886"/>
    <lineage>
        <taxon>Eukaryota</taxon>
        <taxon>Sar</taxon>
        <taxon>Alveolata</taxon>
        <taxon>Ciliophora</taxon>
        <taxon>Intramacronucleata</taxon>
        <taxon>Oligohymenophorea</taxon>
        <taxon>Peniculida</taxon>
        <taxon>Parameciidae</taxon>
        <taxon>Paramecium</taxon>
    </lineage>
</organism>
<dbReference type="AlphaFoldDB" id="A0A8S1MRA7"/>
<reference evidence="5" key="1">
    <citation type="submission" date="2021-01" db="EMBL/GenBank/DDBJ databases">
        <authorList>
            <consortium name="Genoscope - CEA"/>
            <person name="William W."/>
        </authorList>
    </citation>
    <scope>NUCLEOTIDE SEQUENCE</scope>
</reference>
<evidence type="ECO:0000313" key="5">
    <source>
        <dbReference type="EMBL" id="CAD8079623.1"/>
    </source>
</evidence>
<evidence type="ECO:0000256" key="2">
    <source>
        <dbReference type="ARBA" id="ARBA00022741"/>
    </source>
</evidence>
<feature type="coiled-coil region" evidence="4">
    <location>
        <begin position="497"/>
        <end position="524"/>
    </location>
</feature>
<dbReference type="GO" id="GO:0036064">
    <property type="term" value="C:ciliary basal body"/>
    <property type="evidence" value="ECO:0007669"/>
    <property type="project" value="TreeGrafter"/>
</dbReference>
<dbReference type="EMBL" id="CAJJDM010000063">
    <property type="protein sequence ID" value="CAD8079623.1"/>
    <property type="molecule type" value="Genomic_DNA"/>
</dbReference>
<keyword evidence="2" id="KW-0547">Nucleotide-binding</keyword>
<dbReference type="OMA" id="RERITGH"/>
<evidence type="ECO:0000256" key="1">
    <source>
        <dbReference type="ARBA" id="ARBA00022598"/>
    </source>
</evidence>
<accession>A0A8S1MRA7</accession>
<dbReference type="PANTHER" id="PTHR12241">
    <property type="entry name" value="TUBULIN POLYGLUTAMYLASE"/>
    <property type="match status" value="1"/>
</dbReference>
<evidence type="ECO:0000256" key="4">
    <source>
        <dbReference type="SAM" id="Coils"/>
    </source>
</evidence>
<keyword evidence="6" id="KW-1185">Reference proteome</keyword>
<dbReference type="GO" id="GO:0070740">
    <property type="term" value="F:tubulin-glutamic acid ligase activity"/>
    <property type="evidence" value="ECO:0007669"/>
    <property type="project" value="TreeGrafter"/>
</dbReference>
<dbReference type="InterPro" id="IPR004344">
    <property type="entry name" value="TTL/TTLL_fam"/>
</dbReference>
<dbReference type="Proteomes" id="UP000688137">
    <property type="component" value="Unassembled WGS sequence"/>
</dbReference>
<evidence type="ECO:0000313" key="6">
    <source>
        <dbReference type="Proteomes" id="UP000688137"/>
    </source>
</evidence>
<evidence type="ECO:0008006" key="7">
    <source>
        <dbReference type="Google" id="ProtNLM"/>
    </source>
</evidence>
<dbReference type="Pfam" id="PF03133">
    <property type="entry name" value="TTL"/>
    <property type="match status" value="1"/>
</dbReference>
<keyword evidence="3" id="KW-0067">ATP-binding</keyword>
<proteinExistence type="predicted"/>
<dbReference type="GO" id="GO:0005524">
    <property type="term" value="F:ATP binding"/>
    <property type="evidence" value="ECO:0007669"/>
    <property type="project" value="UniProtKB-KW"/>
</dbReference>
<dbReference type="PANTHER" id="PTHR12241:SF147">
    <property type="entry name" value="TUBULIN POLYGLUTAMYLASE TTLL7"/>
    <property type="match status" value="1"/>
</dbReference>
<sequence length="529" mass="62660">MSDSDENEQQRKIVLPQIIMNVCDTQYQVVRYVGQEILKWKLISEPESWDWDVYWTDSGVHAEMLSKMKQHQKVNHFPGMYILARKNNLGKQLTKMRRRFPKEFKFFPFTWMLPSDAQDLKEYMKGKGRDEILIVKPEASCQGRGIFLTKSLDFISPTERYVVQKYLGDPFLIDGLKFDFRIYVLVAGCDPLRIFIYTEGLARFATEKYITPHPSNFDDLCMHLTNYAINKNNENFVFNEDVQRMDIGHKRSMSSVFEKLKQEGRDIDELWMDIKQIIIKTLCSAQPFLKHQYTTSQPNNLMNNMCFEILGFDIILDNSFKPILLEINHSPSFTTDSPLDQYIKANLIEDALVLMNVNREEKYRLIQEKHQEMQKRILTGRNIRMTQEDRKAIIEQYQMIRDAYEDEHLGGFEKIYPCDEEYETDYYTQFLTYASDIFEESTGTKKVQLPPNRKITGSPQKSIKHDAAKIYAQPLRVVVQSQQLQSRKTKQHTLLYKSMIQQQIQQEQRKIQIIMKQREQVQQKQKYIQ</sequence>
<keyword evidence="1" id="KW-0436">Ligase</keyword>
<evidence type="ECO:0000256" key="3">
    <source>
        <dbReference type="ARBA" id="ARBA00022840"/>
    </source>
</evidence>
<protein>
    <recommendedName>
        <fullName evidence="7">Tubulin-tyrosine ligase family protein</fullName>
    </recommendedName>
</protein>
<dbReference type="PROSITE" id="PS51221">
    <property type="entry name" value="TTL"/>
    <property type="match status" value="1"/>
</dbReference>
<name>A0A8S1MRA7_PARPR</name>
<dbReference type="GO" id="GO:0000226">
    <property type="term" value="P:microtubule cytoskeleton organization"/>
    <property type="evidence" value="ECO:0007669"/>
    <property type="project" value="TreeGrafter"/>
</dbReference>
<comment type="caution">
    <text evidence="5">The sequence shown here is derived from an EMBL/GenBank/DDBJ whole genome shotgun (WGS) entry which is preliminary data.</text>
</comment>
<gene>
    <name evidence="5" type="ORF">PPRIM_AZ9-3.1.T0620118</name>
</gene>